<dbReference type="Pfam" id="PF01965">
    <property type="entry name" value="DJ-1_PfpI"/>
    <property type="match status" value="1"/>
</dbReference>
<dbReference type="RefSeq" id="WP_108827840.1">
    <property type="nucleotide sequence ID" value="NZ_OMOR01000001.1"/>
</dbReference>
<accession>A0A2R8BC97</accession>
<dbReference type="InterPro" id="IPR052158">
    <property type="entry name" value="INH-QAR"/>
</dbReference>
<dbReference type="Gene3D" id="1.10.10.60">
    <property type="entry name" value="Homeodomain-like"/>
    <property type="match status" value="1"/>
</dbReference>
<dbReference type="EMBL" id="OMOR01000001">
    <property type="protein sequence ID" value="SPH20662.1"/>
    <property type="molecule type" value="Genomic_DNA"/>
</dbReference>
<evidence type="ECO:0000313" key="5">
    <source>
        <dbReference type="Proteomes" id="UP000244880"/>
    </source>
</evidence>
<reference evidence="4 5" key="1">
    <citation type="submission" date="2018-03" db="EMBL/GenBank/DDBJ databases">
        <authorList>
            <person name="Keele B.F."/>
        </authorList>
    </citation>
    <scope>NUCLEOTIDE SEQUENCE [LARGE SCALE GENOMIC DNA]</scope>
    <source>
        <strain evidence="4 5">CECT 8599</strain>
    </source>
</reference>
<dbReference type="PANTHER" id="PTHR43130:SF3">
    <property type="entry name" value="HTH-TYPE TRANSCRIPTIONAL REGULATOR RV1931C"/>
    <property type="match status" value="1"/>
</dbReference>
<dbReference type="InterPro" id="IPR018060">
    <property type="entry name" value="HTH_AraC"/>
</dbReference>
<evidence type="ECO:0000259" key="3">
    <source>
        <dbReference type="PROSITE" id="PS01124"/>
    </source>
</evidence>
<gene>
    <name evidence="4" type="primary">cdhR_3</name>
    <name evidence="4" type="ORF">ASD8599_01402</name>
</gene>
<evidence type="ECO:0000256" key="2">
    <source>
        <dbReference type="ARBA" id="ARBA00023163"/>
    </source>
</evidence>
<organism evidence="4 5">
    <name type="scientific">Ascidiaceihabitans donghaensis</name>
    <dbReference type="NCBI Taxonomy" id="1510460"/>
    <lineage>
        <taxon>Bacteria</taxon>
        <taxon>Pseudomonadati</taxon>
        <taxon>Pseudomonadota</taxon>
        <taxon>Alphaproteobacteria</taxon>
        <taxon>Rhodobacterales</taxon>
        <taxon>Paracoccaceae</taxon>
        <taxon>Ascidiaceihabitans</taxon>
    </lineage>
</organism>
<dbReference type="OrthoDB" id="186587at2"/>
<dbReference type="Pfam" id="PF12833">
    <property type="entry name" value="HTH_18"/>
    <property type="match status" value="1"/>
</dbReference>
<evidence type="ECO:0000256" key="1">
    <source>
        <dbReference type="ARBA" id="ARBA00023015"/>
    </source>
</evidence>
<dbReference type="PANTHER" id="PTHR43130">
    <property type="entry name" value="ARAC-FAMILY TRANSCRIPTIONAL REGULATOR"/>
    <property type="match status" value="1"/>
</dbReference>
<dbReference type="SUPFAM" id="SSF52317">
    <property type="entry name" value="Class I glutamine amidotransferase-like"/>
    <property type="match status" value="1"/>
</dbReference>
<keyword evidence="1" id="KW-0805">Transcription regulation</keyword>
<dbReference type="GO" id="GO:0003700">
    <property type="term" value="F:DNA-binding transcription factor activity"/>
    <property type="evidence" value="ECO:0007669"/>
    <property type="project" value="InterPro"/>
</dbReference>
<feature type="domain" description="HTH araC/xylS-type" evidence="3">
    <location>
        <begin position="235"/>
        <end position="333"/>
    </location>
</feature>
<dbReference type="InterPro" id="IPR002818">
    <property type="entry name" value="DJ-1/PfpI"/>
</dbReference>
<evidence type="ECO:0000313" key="4">
    <source>
        <dbReference type="EMBL" id="SPH20662.1"/>
    </source>
</evidence>
<dbReference type="SMART" id="SM00342">
    <property type="entry name" value="HTH_ARAC"/>
    <property type="match status" value="1"/>
</dbReference>
<proteinExistence type="predicted"/>
<dbReference type="SUPFAM" id="SSF46689">
    <property type="entry name" value="Homeodomain-like"/>
    <property type="match status" value="1"/>
</dbReference>
<dbReference type="Proteomes" id="UP000244880">
    <property type="component" value="Unassembled WGS sequence"/>
</dbReference>
<dbReference type="PROSITE" id="PS01124">
    <property type="entry name" value="HTH_ARAC_FAMILY_2"/>
    <property type="match status" value="1"/>
</dbReference>
<dbReference type="CDD" id="cd03137">
    <property type="entry name" value="GATase1_AraC_1"/>
    <property type="match status" value="1"/>
</dbReference>
<sequence>MAYTHPNQTTPKPPTPSRRVAILGFDDVLMMDIAGPAQVFGCANTILGYPAYSLSVVTSDGADPVTDTGLTIGTSDSFATMRASKSDWDDIVVPGGPGVDAILNDAHVQSFIRHMTHRTNRVLSICSGSLLTAAAGLLDGKSATSHWERSAQAQDLFPQVHWQMDRIYTSDGKFHCSAGVTAGIDLTLAMLEADHGRKLALDVAREMVVFLHRHGGQSQYSHPLKAQSASNEKLGGLYAKIQAEPARNWTVSAMAHSVGTTERTLHRAFVRDTRKSPSQFVQDCRLGIARSYLEHSAMPIKDVARQAGFGDAQSMRRCFQNLLGITPTDYQRRFGTDPHRRESRGTE</sequence>
<dbReference type="GO" id="GO:0043565">
    <property type="term" value="F:sequence-specific DNA binding"/>
    <property type="evidence" value="ECO:0007669"/>
    <property type="project" value="InterPro"/>
</dbReference>
<dbReference type="InterPro" id="IPR029062">
    <property type="entry name" value="Class_I_gatase-like"/>
</dbReference>
<name>A0A2R8BC97_9RHOB</name>
<protein>
    <submittedName>
        <fullName evidence="4">HTH-type transcriptional regulator CdhR</fullName>
    </submittedName>
</protein>
<dbReference type="Gene3D" id="3.40.50.880">
    <property type="match status" value="1"/>
</dbReference>
<keyword evidence="2" id="KW-0804">Transcription</keyword>
<dbReference type="InterPro" id="IPR009057">
    <property type="entry name" value="Homeodomain-like_sf"/>
</dbReference>
<keyword evidence="5" id="KW-1185">Reference proteome</keyword>
<dbReference type="AlphaFoldDB" id="A0A2R8BC97"/>